<gene>
    <name evidence="1" type="ORF">CFP71_14720</name>
</gene>
<organism evidence="1 2">
    <name type="scientific">Amycolatopsis thailandensis</name>
    <dbReference type="NCBI Taxonomy" id="589330"/>
    <lineage>
        <taxon>Bacteria</taxon>
        <taxon>Bacillati</taxon>
        <taxon>Actinomycetota</taxon>
        <taxon>Actinomycetes</taxon>
        <taxon>Pseudonocardiales</taxon>
        <taxon>Pseudonocardiaceae</taxon>
        <taxon>Amycolatopsis</taxon>
    </lineage>
</organism>
<dbReference type="RefSeq" id="WP_093934414.1">
    <property type="nucleotide sequence ID" value="NZ_NMQT01000051.1"/>
</dbReference>
<protein>
    <submittedName>
        <fullName evidence="1">Uncharacterized protein</fullName>
    </submittedName>
</protein>
<dbReference type="AlphaFoldDB" id="A0A229SAW8"/>
<evidence type="ECO:0000313" key="1">
    <source>
        <dbReference type="EMBL" id="OXM56082.1"/>
    </source>
</evidence>
<dbReference type="OrthoDB" id="7814707at2"/>
<reference evidence="1 2" key="1">
    <citation type="submission" date="2017-07" db="EMBL/GenBank/DDBJ databases">
        <title>Amycolatopsis thailandensis Genome sequencing and assembly.</title>
        <authorList>
            <person name="Kaur N."/>
            <person name="Mayilraj S."/>
        </authorList>
    </citation>
    <scope>NUCLEOTIDE SEQUENCE [LARGE SCALE GENOMIC DNA]</scope>
    <source>
        <strain evidence="1 2">JCM 16380</strain>
    </source>
</reference>
<sequence length="164" mass="18279">MVEPDPSAPGVLRALVLWPALFAGYATHRAHLAIAATTAIHRRLILRPTEYAHLRSFLIDTYDGEPWIGSPTDGFRFSHDKSKACWRESERLDVLLVRAGSSADLAELKDTVRKLARVGKHSMHLTDTAEETQYLWTVANAHVTRPRALPLFAGEHTSRPGYGL</sequence>
<comment type="caution">
    <text evidence="1">The sequence shown here is derived from an EMBL/GenBank/DDBJ whole genome shotgun (WGS) entry which is preliminary data.</text>
</comment>
<name>A0A229SAW8_9PSEU</name>
<accession>A0A229SAW8</accession>
<keyword evidence="2" id="KW-1185">Reference proteome</keyword>
<dbReference type="Proteomes" id="UP000215223">
    <property type="component" value="Unassembled WGS sequence"/>
</dbReference>
<proteinExistence type="predicted"/>
<dbReference type="EMBL" id="NMQT01000051">
    <property type="protein sequence ID" value="OXM56082.1"/>
    <property type="molecule type" value="Genomic_DNA"/>
</dbReference>
<evidence type="ECO:0000313" key="2">
    <source>
        <dbReference type="Proteomes" id="UP000215223"/>
    </source>
</evidence>